<dbReference type="InterPro" id="IPR044246">
    <property type="entry name" value="ZFP3-like"/>
</dbReference>
<dbReference type="KEGG" id="vvi:104881652"/>
<dbReference type="PANTHER" id="PTHR47287">
    <property type="entry name" value="C2H2 AND C2HC ZINC FINGERS SUPERFAMILY PROTEIN"/>
    <property type="match status" value="1"/>
</dbReference>
<dbReference type="InterPro" id="IPR036236">
    <property type="entry name" value="Znf_C2H2_sf"/>
</dbReference>
<feature type="domain" description="C2H2-type" evidence="8">
    <location>
        <begin position="28"/>
        <end position="55"/>
    </location>
</feature>
<evidence type="ECO:0000256" key="1">
    <source>
        <dbReference type="ARBA" id="ARBA00004123"/>
    </source>
</evidence>
<dbReference type="GO" id="GO:0008270">
    <property type="term" value="F:zinc ion binding"/>
    <property type="evidence" value="ECO:0007669"/>
    <property type="project" value="UniProtKB-KW"/>
</dbReference>
<evidence type="ECO:0000256" key="5">
    <source>
        <dbReference type="ARBA" id="ARBA00023242"/>
    </source>
</evidence>
<keyword evidence="2" id="KW-0479">Metal-binding</keyword>
<keyword evidence="4" id="KW-0862">Zinc</keyword>
<accession>A0A438JCV2</accession>
<name>A0A438JCV2_VITVI</name>
<dbReference type="PANTHER" id="PTHR47287:SF15">
    <property type="entry name" value="ZINC FINGER PROTEIN 3-LIKE"/>
    <property type="match status" value="1"/>
</dbReference>
<keyword evidence="3 6" id="KW-0863">Zinc-finger</keyword>
<evidence type="ECO:0000313" key="10">
    <source>
        <dbReference type="Proteomes" id="UP000288805"/>
    </source>
</evidence>
<dbReference type="AlphaFoldDB" id="A0A438JCV2"/>
<evidence type="ECO:0000259" key="8">
    <source>
        <dbReference type="PROSITE" id="PS50157"/>
    </source>
</evidence>
<dbReference type="InterPro" id="IPR013087">
    <property type="entry name" value="Znf_C2H2_type"/>
</dbReference>
<gene>
    <name evidence="9" type="primary">KNU_1</name>
    <name evidence="9" type="ORF">CK203_015078</name>
</gene>
<dbReference type="SUPFAM" id="SSF57667">
    <property type="entry name" value="beta-beta-alpha zinc fingers"/>
    <property type="match status" value="1"/>
</dbReference>
<dbReference type="PROSITE" id="PS00028">
    <property type="entry name" value="ZINC_FINGER_C2H2_1"/>
    <property type="match status" value="1"/>
</dbReference>
<dbReference type="PROSITE" id="PS50157">
    <property type="entry name" value="ZINC_FINGER_C2H2_2"/>
    <property type="match status" value="1"/>
</dbReference>
<feature type="region of interest" description="Disordered" evidence="7">
    <location>
        <begin position="97"/>
        <end position="125"/>
    </location>
</feature>
<sequence>MADSGMYDFLKQPSESATGKPASASRLFPCLYCPRKFYTSQALGGHQNAHKRERAAARRSFAVERLARLNAEPSPGPGAPFLEHWFEPLRAHQYHPSSSISHAVHGGSTPEALSPSTEPADHVNLDLTLRL</sequence>
<dbReference type="GO" id="GO:0009788">
    <property type="term" value="P:negative regulation of abscisic acid-activated signaling pathway"/>
    <property type="evidence" value="ECO:0007669"/>
    <property type="project" value="InterPro"/>
</dbReference>
<protein>
    <submittedName>
        <fullName evidence="9">Zinc finger protein KNUCKLES</fullName>
    </submittedName>
</protein>
<proteinExistence type="predicted"/>
<comment type="caution">
    <text evidence="9">The sequence shown here is derived from an EMBL/GenBank/DDBJ whole genome shotgun (WGS) entry which is preliminary data.</text>
</comment>
<dbReference type="Proteomes" id="UP000288805">
    <property type="component" value="Unassembled WGS sequence"/>
</dbReference>
<dbReference type="OrthoDB" id="960395at2759"/>
<evidence type="ECO:0000256" key="2">
    <source>
        <dbReference type="ARBA" id="ARBA00022723"/>
    </source>
</evidence>
<evidence type="ECO:0000256" key="4">
    <source>
        <dbReference type="ARBA" id="ARBA00022833"/>
    </source>
</evidence>
<evidence type="ECO:0000313" key="9">
    <source>
        <dbReference type="EMBL" id="RVX06776.1"/>
    </source>
</evidence>
<reference evidence="9 10" key="1">
    <citation type="journal article" date="2018" name="PLoS Genet.">
        <title>Population sequencing reveals clonal diversity and ancestral inbreeding in the grapevine cultivar Chardonnay.</title>
        <authorList>
            <person name="Roach M.J."/>
            <person name="Johnson D.L."/>
            <person name="Bohlmann J."/>
            <person name="van Vuuren H.J."/>
            <person name="Jones S.J."/>
            <person name="Pretorius I.S."/>
            <person name="Schmidt S.A."/>
            <person name="Borneman A.R."/>
        </authorList>
    </citation>
    <scope>NUCLEOTIDE SEQUENCE [LARGE SCALE GENOMIC DNA]</scope>
    <source>
        <strain evidence="10">cv. Chardonnay</strain>
        <tissue evidence="9">Leaf</tissue>
    </source>
</reference>
<keyword evidence="5" id="KW-0539">Nucleus</keyword>
<evidence type="ECO:0000256" key="7">
    <source>
        <dbReference type="SAM" id="MobiDB-lite"/>
    </source>
</evidence>
<evidence type="ECO:0000256" key="6">
    <source>
        <dbReference type="PROSITE-ProRule" id="PRU00042"/>
    </source>
</evidence>
<dbReference type="EMBL" id="QGNW01000049">
    <property type="protein sequence ID" value="RVX06776.1"/>
    <property type="molecule type" value="Genomic_DNA"/>
</dbReference>
<comment type="subcellular location">
    <subcellularLocation>
        <location evidence="1">Nucleus</location>
    </subcellularLocation>
</comment>
<evidence type="ECO:0000256" key="3">
    <source>
        <dbReference type="ARBA" id="ARBA00022771"/>
    </source>
</evidence>
<dbReference type="GO" id="GO:0005634">
    <property type="term" value="C:nucleus"/>
    <property type="evidence" value="ECO:0007669"/>
    <property type="project" value="UniProtKB-SubCell"/>
</dbReference>
<dbReference type="Gene3D" id="3.30.160.60">
    <property type="entry name" value="Classic Zinc Finger"/>
    <property type="match status" value="1"/>
</dbReference>
<dbReference type="Gramene" id="Vitis14g01833.t01">
    <property type="protein sequence ID" value="Vitis14g01833.t01.CDS"/>
    <property type="gene ID" value="Vitis14g01833"/>
</dbReference>
<organism evidence="9 10">
    <name type="scientific">Vitis vinifera</name>
    <name type="common">Grape</name>
    <dbReference type="NCBI Taxonomy" id="29760"/>
    <lineage>
        <taxon>Eukaryota</taxon>
        <taxon>Viridiplantae</taxon>
        <taxon>Streptophyta</taxon>
        <taxon>Embryophyta</taxon>
        <taxon>Tracheophyta</taxon>
        <taxon>Spermatophyta</taxon>
        <taxon>Magnoliopsida</taxon>
        <taxon>eudicotyledons</taxon>
        <taxon>Gunneridae</taxon>
        <taxon>Pentapetalae</taxon>
        <taxon>rosids</taxon>
        <taxon>Vitales</taxon>
        <taxon>Vitaceae</taxon>
        <taxon>Viteae</taxon>
        <taxon>Vitis</taxon>
    </lineage>
</organism>